<dbReference type="SUPFAM" id="SSF53850">
    <property type="entry name" value="Periplasmic binding protein-like II"/>
    <property type="match status" value="1"/>
</dbReference>
<dbReference type="InterPro" id="IPR005119">
    <property type="entry name" value="LysR_subst-bd"/>
</dbReference>
<evidence type="ECO:0000313" key="7">
    <source>
        <dbReference type="EMBL" id="AMY24158.1"/>
    </source>
</evidence>
<name>A0A143QMX7_RHOFA</name>
<dbReference type="PANTHER" id="PTHR30346:SF28">
    <property type="entry name" value="HTH-TYPE TRANSCRIPTIONAL REGULATOR CYNR"/>
    <property type="match status" value="1"/>
</dbReference>
<keyword evidence="4" id="KW-0010">Activator</keyword>
<organism evidence="7 8">
    <name type="scientific">Rhodococcoides fascians</name>
    <name type="common">Rhodococcus fascians</name>
    <dbReference type="NCBI Taxonomy" id="1828"/>
    <lineage>
        <taxon>Bacteria</taxon>
        <taxon>Bacillati</taxon>
        <taxon>Actinomycetota</taxon>
        <taxon>Actinomycetes</taxon>
        <taxon>Mycobacteriales</taxon>
        <taxon>Nocardiaceae</taxon>
        <taxon>Rhodococcoides</taxon>
    </lineage>
</organism>
<dbReference type="CDD" id="cd05466">
    <property type="entry name" value="PBP2_LTTR_substrate"/>
    <property type="match status" value="1"/>
</dbReference>
<protein>
    <submittedName>
        <fullName evidence="7">HTH-type transcriptional regulator CatM</fullName>
    </submittedName>
</protein>
<comment type="similarity">
    <text evidence="1">Belongs to the LysR transcriptional regulatory family.</text>
</comment>
<reference evidence="8" key="2">
    <citation type="submission" date="2016-04" db="EMBL/GenBank/DDBJ databases">
        <title>Complete Genome and Plasmid Sequences for Rhodococcus fascians D188 and Draft Sequences for Rhodococcus spp. Isolates PBTS 1 and PBTS 2.</title>
        <authorList>
            <person name="Stamer R."/>
            <person name="Vereecke D."/>
            <person name="Zhang Y."/>
            <person name="Schilkey F."/>
            <person name="Devitt N."/>
            <person name="Randall J."/>
        </authorList>
    </citation>
    <scope>NUCLEOTIDE SEQUENCE [LARGE SCALE GENOMIC DNA]</scope>
    <source>
        <strain evidence="8">PBTS2</strain>
    </source>
</reference>
<dbReference type="GO" id="GO:0032993">
    <property type="term" value="C:protein-DNA complex"/>
    <property type="evidence" value="ECO:0007669"/>
    <property type="project" value="TreeGrafter"/>
</dbReference>
<evidence type="ECO:0000256" key="4">
    <source>
        <dbReference type="ARBA" id="ARBA00023159"/>
    </source>
</evidence>
<feature type="domain" description="HTH lysR-type" evidence="6">
    <location>
        <begin position="3"/>
        <end position="58"/>
    </location>
</feature>
<evidence type="ECO:0000256" key="3">
    <source>
        <dbReference type="ARBA" id="ARBA00023125"/>
    </source>
</evidence>
<dbReference type="Pfam" id="PF03466">
    <property type="entry name" value="LysR_substrate"/>
    <property type="match status" value="1"/>
</dbReference>
<dbReference type="PATRIC" id="fig|1653479.3.peg.2899"/>
<dbReference type="EMBL" id="CP015220">
    <property type="protein sequence ID" value="AMY24158.1"/>
    <property type="molecule type" value="Genomic_DNA"/>
</dbReference>
<dbReference type="Pfam" id="PF00126">
    <property type="entry name" value="HTH_1"/>
    <property type="match status" value="1"/>
</dbReference>
<evidence type="ECO:0000313" key="8">
    <source>
        <dbReference type="Proteomes" id="UP000076038"/>
    </source>
</evidence>
<dbReference type="KEGG" id="rhs:A3Q41_02867"/>
<evidence type="ECO:0000256" key="5">
    <source>
        <dbReference type="ARBA" id="ARBA00023163"/>
    </source>
</evidence>
<dbReference type="GO" id="GO:0003677">
    <property type="term" value="F:DNA binding"/>
    <property type="evidence" value="ECO:0007669"/>
    <property type="project" value="UniProtKB-KW"/>
</dbReference>
<dbReference type="InterPro" id="IPR000847">
    <property type="entry name" value="LysR_HTH_N"/>
</dbReference>
<dbReference type="InterPro" id="IPR036388">
    <property type="entry name" value="WH-like_DNA-bd_sf"/>
</dbReference>
<keyword evidence="2" id="KW-0805">Transcription regulation</keyword>
<evidence type="ECO:0000259" key="6">
    <source>
        <dbReference type="PROSITE" id="PS50931"/>
    </source>
</evidence>
<dbReference type="AlphaFoldDB" id="A0A143QMX7"/>
<evidence type="ECO:0000256" key="1">
    <source>
        <dbReference type="ARBA" id="ARBA00009437"/>
    </source>
</evidence>
<dbReference type="Proteomes" id="UP000076038">
    <property type="component" value="Chromosome"/>
</dbReference>
<evidence type="ECO:0000256" key="2">
    <source>
        <dbReference type="ARBA" id="ARBA00023015"/>
    </source>
</evidence>
<dbReference type="OrthoDB" id="3636008at2"/>
<gene>
    <name evidence="7" type="primary">catM</name>
    <name evidence="7" type="ORF">A3Q41_02867</name>
</gene>
<dbReference type="GO" id="GO:0003700">
    <property type="term" value="F:DNA-binding transcription factor activity"/>
    <property type="evidence" value="ECO:0007669"/>
    <property type="project" value="InterPro"/>
</dbReference>
<proteinExistence type="inferred from homology"/>
<dbReference type="PANTHER" id="PTHR30346">
    <property type="entry name" value="TRANSCRIPTIONAL DUAL REGULATOR HCAR-RELATED"/>
    <property type="match status" value="1"/>
</dbReference>
<dbReference type="SUPFAM" id="SSF46785">
    <property type="entry name" value="Winged helix' DNA-binding domain"/>
    <property type="match status" value="1"/>
</dbReference>
<keyword evidence="8" id="KW-1185">Reference proteome</keyword>
<dbReference type="PROSITE" id="PS50931">
    <property type="entry name" value="HTH_LYSR"/>
    <property type="match status" value="1"/>
</dbReference>
<dbReference type="InterPro" id="IPR036390">
    <property type="entry name" value="WH_DNA-bd_sf"/>
</dbReference>
<keyword evidence="3" id="KW-0238">DNA-binding</keyword>
<keyword evidence="5" id="KW-0804">Transcription</keyword>
<dbReference type="Gene3D" id="3.40.190.10">
    <property type="entry name" value="Periplasmic binding protein-like II"/>
    <property type="match status" value="2"/>
</dbReference>
<dbReference type="RefSeq" id="WP_069973084.1">
    <property type="nucleotide sequence ID" value="NZ_CP015220.1"/>
</dbReference>
<reference evidence="7 8" key="1">
    <citation type="journal article" date="2016" name="Genome Announc.">
        <title>Complete Genome and Plasmid Sequences for Rhodococcus fascians D188 and Draft Sequences for Rhodococcus Isolates PBTS 1 and PBTS 2.</title>
        <authorList>
            <person name="Stamler R.A."/>
            <person name="Vereecke D."/>
            <person name="Zhang Y."/>
            <person name="Schilkey F."/>
            <person name="Devitt N."/>
            <person name="Randall J.J."/>
        </authorList>
    </citation>
    <scope>NUCLEOTIDE SEQUENCE [LARGE SCALE GENOMIC DNA]</scope>
    <source>
        <strain evidence="7 8">PBTS2</strain>
    </source>
</reference>
<dbReference type="Gene3D" id="1.10.10.10">
    <property type="entry name" value="Winged helix-like DNA-binding domain superfamily/Winged helix DNA-binding domain"/>
    <property type="match status" value="1"/>
</dbReference>
<sequence length="305" mass="33646">MEVELRHLRALVALADCGTHTAAAAELRVSQPTLTRSVRQLEQRCGRRLIESRTAELTEDGLVVLGRARRILGEVDSLIADLDDHPVVRLGFAWLLPDGWFAATRESLVRQYAADVDVRRVDDPLAALDAREVDVALYRSRPHHLAAGTVTRQLGSERRILAVSRSNLSFDNATEVRWDALPPGPLVVNTLSGSTTADSIPVAANGEPRMVITCRNFEEWLENIAAGRGIGIVPELAARRISHPGLRFLPIDGAPPTQVRLAWLEGPMPPRAVRWFLDVAFTEWQNTRAARPPYKLISGAGFSVR</sequence>
<accession>A0A143QMX7</accession>